<sequence length="104" mass="11911">MARHCQPVATPTPSPTWPDPTTTSNRPQADAEKLNNLFSDEAVIFLHQPQPSPRRIKREVVDGDHEIICLQPHMANFLNILVDMKRIDLIKRDREGIRVCCTTR</sequence>
<dbReference type="Proteomes" id="UP000653305">
    <property type="component" value="Unassembled WGS sequence"/>
</dbReference>
<accession>A0A830CUD0</accession>
<evidence type="ECO:0000313" key="3">
    <source>
        <dbReference type="Proteomes" id="UP000653305"/>
    </source>
</evidence>
<protein>
    <submittedName>
        <fullName evidence="2">ATP synthase delta chain chloroplastic</fullName>
    </submittedName>
</protein>
<gene>
    <name evidence="2" type="ORF">PHJA_002409000</name>
</gene>
<comment type="caution">
    <text evidence="2">The sequence shown here is derived from an EMBL/GenBank/DDBJ whole genome shotgun (WGS) entry which is preliminary data.</text>
</comment>
<dbReference type="EMBL" id="BMAC01000762">
    <property type="protein sequence ID" value="GFQ02650.1"/>
    <property type="molecule type" value="Genomic_DNA"/>
</dbReference>
<proteinExistence type="predicted"/>
<evidence type="ECO:0000313" key="2">
    <source>
        <dbReference type="EMBL" id="GFQ02650.1"/>
    </source>
</evidence>
<dbReference type="OrthoDB" id="1262810at2759"/>
<evidence type="ECO:0000256" key="1">
    <source>
        <dbReference type="SAM" id="MobiDB-lite"/>
    </source>
</evidence>
<feature type="region of interest" description="Disordered" evidence="1">
    <location>
        <begin position="1"/>
        <end position="28"/>
    </location>
</feature>
<name>A0A830CUD0_9LAMI</name>
<organism evidence="2 3">
    <name type="scientific">Phtheirospermum japonicum</name>
    <dbReference type="NCBI Taxonomy" id="374723"/>
    <lineage>
        <taxon>Eukaryota</taxon>
        <taxon>Viridiplantae</taxon>
        <taxon>Streptophyta</taxon>
        <taxon>Embryophyta</taxon>
        <taxon>Tracheophyta</taxon>
        <taxon>Spermatophyta</taxon>
        <taxon>Magnoliopsida</taxon>
        <taxon>eudicotyledons</taxon>
        <taxon>Gunneridae</taxon>
        <taxon>Pentapetalae</taxon>
        <taxon>asterids</taxon>
        <taxon>lamiids</taxon>
        <taxon>Lamiales</taxon>
        <taxon>Orobanchaceae</taxon>
        <taxon>Orobanchaceae incertae sedis</taxon>
        <taxon>Phtheirospermum</taxon>
    </lineage>
</organism>
<reference evidence="2" key="1">
    <citation type="submission" date="2020-07" db="EMBL/GenBank/DDBJ databases">
        <title>Ethylene signaling mediates host invasion by parasitic plants.</title>
        <authorList>
            <person name="Yoshida S."/>
        </authorList>
    </citation>
    <scope>NUCLEOTIDE SEQUENCE</scope>
    <source>
        <strain evidence="2">Okayama</strain>
    </source>
</reference>
<dbReference type="AlphaFoldDB" id="A0A830CUD0"/>
<keyword evidence="3" id="KW-1185">Reference proteome</keyword>